<sequence length="46" mass="5315">MRVLRTTKQRQSFGKLVGQWEGRLGKPPSSETEESLKDNNELNLKQ</sequence>
<feature type="region of interest" description="Disordered" evidence="1">
    <location>
        <begin position="1"/>
        <end position="46"/>
    </location>
</feature>
<proteinExistence type="predicted"/>
<keyword evidence="3" id="KW-1185">Reference proteome</keyword>
<dbReference type="AlphaFoldDB" id="R7ZY43"/>
<organism evidence="2 3">
    <name type="scientific">Lunatimonas lonarensis</name>
    <dbReference type="NCBI Taxonomy" id="1232681"/>
    <lineage>
        <taxon>Bacteria</taxon>
        <taxon>Pseudomonadati</taxon>
        <taxon>Bacteroidota</taxon>
        <taxon>Cytophagia</taxon>
        <taxon>Cytophagales</taxon>
        <taxon>Cyclobacteriaceae</taxon>
    </lineage>
</organism>
<reference evidence="2 3" key="1">
    <citation type="submission" date="2013-02" db="EMBL/GenBank/DDBJ databases">
        <title>A novel strain isolated from Lonar lake, Maharashtra, India.</title>
        <authorList>
            <person name="Singh A."/>
        </authorList>
    </citation>
    <scope>NUCLEOTIDE SEQUENCE [LARGE SCALE GENOMIC DNA]</scope>
    <source>
        <strain evidence="2 3">AK24</strain>
    </source>
</reference>
<dbReference type="Proteomes" id="UP000013909">
    <property type="component" value="Unassembled WGS sequence"/>
</dbReference>
<comment type="caution">
    <text evidence="2">The sequence shown here is derived from an EMBL/GenBank/DDBJ whole genome shotgun (WGS) entry which is preliminary data.</text>
</comment>
<dbReference type="EMBL" id="AQHR01000020">
    <property type="protein sequence ID" value="EON79065.1"/>
    <property type="molecule type" value="Genomic_DNA"/>
</dbReference>
<protein>
    <submittedName>
        <fullName evidence="2">Uncharacterized protein</fullName>
    </submittedName>
</protein>
<evidence type="ECO:0000256" key="1">
    <source>
        <dbReference type="SAM" id="MobiDB-lite"/>
    </source>
</evidence>
<evidence type="ECO:0000313" key="2">
    <source>
        <dbReference type="EMBL" id="EON79065.1"/>
    </source>
</evidence>
<accession>R7ZY43</accession>
<gene>
    <name evidence="2" type="ORF">ADIS_0482</name>
</gene>
<evidence type="ECO:0000313" key="3">
    <source>
        <dbReference type="Proteomes" id="UP000013909"/>
    </source>
</evidence>
<name>R7ZY43_9BACT</name>